<dbReference type="Pfam" id="PF00646">
    <property type="entry name" value="F-box"/>
    <property type="match status" value="1"/>
</dbReference>
<dbReference type="Proteomes" id="UP000188268">
    <property type="component" value="Unassembled WGS sequence"/>
</dbReference>
<dbReference type="OMA" id="CECEVEI"/>
<dbReference type="AlphaFoldDB" id="A0A1R3JPE0"/>
<dbReference type="Gramene" id="OMO96557">
    <property type="protein sequence ID" value="OMO96557"/>
    <property type="gene ID" value="CCACVL1_04896"/>
</dbReference>
<comment type="caution">
    <text evidence="2">The sequence shown here is derived from an EMBL/GenBank/DDBJ whole genome shotgun (WGS) entry which is preliminary data.</text>
</comment>
<sequence>MATMVKSKKAKKNHEHEEAVAKDRLSDLPDCILHHILSFLPDIKFCVRTTLLSKRWNNLWACLPDLIFDNLWASTSMFKKFVRNVLNKRENLPVNKFTCNYYEKDKSFIATIINYAVSHNVQHFSIGAKSPLIYLSPLFNISGSLKTLDLRYFNSIHLLEDFTLPSLTTLSLWWCRFFGVNGNGELISIDPFVGLFNLKSLQLLYCSMGRVRNFKISGPQLDSLTMSSWYNYHCECEVEIVAPKLRFFSCESRFHPVKFSHLDFPLLEIADIRASVPYARKKSLLKLISIIFPGLYNAQTLVLPSDIIEGLMECPDVLEDRSSPFLRLKTLKVRYCSFNLRIPDNVIKYFCENITVEDITIF</sequence>
<dbReference type="STRING" id="210143.A0A1R3JPE0"/>
<dbReference type="OrthoDB" id="996430at2759"/>
<evidence type="ECO:0000313" key="3">
    <source>
        <dbReference type="Proteomes" id="UP000188268"/>
    </source>
</evidence>
<dbReference type="PANTHER" id="PTHR34223:SF51">
    <property type="entry name" value="OS06G0556300 PROTEIN"/>
    <property type="match status" value="1"/>
</dbReference>
<organism evidence="2 3">
    <name type="scientific">Corchorus capsularis</name>
    <name type="common">Jute</name>
    <dbReference type="NCBI Taxonomy" id="210143"/>
    <lineage>
        <taxon>Eukaryota</taxon>
        <taxon>Viridiplantae</taxon>
        <taxon>Streptophyta</taxon>
        <taxon>Embryophyta</taxon>
        <taxon>Tracheophyta</taxon>
        <taxon>Spermatophyta</taxon>
        <taxon>Magnoliopsida</taxon>
        <taxon>eudicotyledons</taxon>
        <taxon>Gunneridae</taxon>
        <taxon>Pentapetalae</taxon>
        <taxon>rosids</taxon>
        <taxon>malvids</taxon>
        <taxon>Malvales</taxon>
        <taxon>Malvaceae</taxon>
        <taxon>Grewioideae</taxon>
        <taxon>Apeibeae</taxon>
        <taxon>Corchorus</taxon>
    </lineage>
</organism>
<evidence type="ECO:0000259" key="1">
    <source>
        <dbReference type="PROSITE" id="PS50181"/>
    </source>
</evidence>
<dbReference type="InterPro" id="IPR036047">
    <property type="entry name" value="F-box-like_dom_sf"/>
</dbReference>
<name>A0A1R3JPE0_COCAP</name>
<reference evidence="2 3" key="1">
    <citation type="submission" date="2013-09" db="EMBL/GenBank/DDBJ databases">
        <title>Corchorus capsularis genome sequencing.</title>
        <authorList>
            <person name="Alam M."/>
            <person name="Haque M.S."/>
            <person name="Islam M.S."/>
            <person name="Emdad E.M."/>
            <person name="Islam M.M."/>
            <person name="Ahmed B."/>
            <person name="Halim A."/>
            <person name="Hossen Q.M.M."/>
            <person name="Hossain M.Z."/>
            <person name="Ahmed R."/>
            <person name="Khan M.M."/>
            <person name="Islam R."/>
            <person name="Rashid M.M."/>
            <person name="Khan S.A."/>
            <person name="Rahman M.S."/>
            <person name="Alam M."/>
        </authorList>
    </citation>
    <scope>NUCLEOTIDE SEQUENCE [LARGE SCALE GENOMIC DNA]</scope>
    <source>
        <strain evidence="3">cv. CVL-1</strain>
        <tissue evidence="2">Whole seedling</tissue>
    </source>
</reference>
<gene>
    <name evidence="2" type="ORF">CCACVL1_04896</name>
</gene>
<accession>A0A1R3JPE0</accession>
<dbReference type="SUPFAM" id="SSF81383">
    <property type="entry name" value="F-box domain"/>
    <property type="match status" value="1"/>
</dbReference>
<dbReference type="InterPro" id="IPR053197">
    <property type="entry name" value="F-box_SCFL_complex_component"/>
</dbReference>
<dbReference type="CDD" id="cd22160">
    <property type="entry name" value="F-box_AtFBL13-like"/>
    <property type="match status" value="1"/>
</dbReference>
<dbReference type="PROSITE" id="PS50181">
    <property type="entry name" value="FBOX"/>
    <property type="match status" value="1"/>
</dbReference>
<feature type="domain" description="F-box" evidence="1">
    <location>
        <begin position="22"/>
        <end position="71"/>
    </location>
</feature>
<dbReference type="InterPro" id="IPR032675">
    <property type="entry name" value="LRR_dom_sf"/>
</dbReference>
<dbReference type="SUPFAM" id="SSF52058">
    <property type="entry name" value="L domain-like"/>
    <property type="match status" value="1"/>
</dbReference>
<proteinExistence type="predicted"/>
<keyword evidence="3" id="KW-1185">Reference proteome</keyword>
<dbReference type="InterPro" id="IPR053781">
    <property type="entry name" value="F-box_AtFBL13-like"/>
</dbReference>
<dbReference type="Gene3D" id="1.20.1280.50">
    <property type="match status" value="1"/>
</dbReference>
<protein>
    <recommendedName>
        <fullName evidence="1">F-box domain-containing protein</fullName>
    </recommendedName>
</protein>
<dbReference type="InterPro" id="IPR001810">
    <property type="entry name" value="F-box_dom"/>
</dbReference>
<dbReference type="EMBL" id="AWWV01007417">
    <property type="protein sequence ID" value="OMO96557.1"/>
    <property type="molecule type" value="Genomic_DNA"/>
</dbReference>
<dbReference type="Gene3D" id="3.80.10.10">
    <property type="entry name" value="Ribonuclease Inhibitor"/>
    <property type="match status" value="1"/>
</dbReference>
<evidence type="ECO:0000313" key="2">
    <source>
        <dbReference type="EMBL" id="OMO96557.1"/>
    </source>
</evidence>
<dbReference type="PANTHER" id="PTHR34223">
    <property type="entry name" value="OS11G0201299 PROTEIN"/>
    <property type="match status" value="1"/>
</dbReference>